<name>A0ABV7QCZ3_9PSEU</name>
<comment type="caution">
    <text evidence="1">The sequence shown here is derived from an EMBL/GenBank/DDBJ whole genome shotgun (WGS) entry which is preliminary data.</text>
</comment>
<proteinExistence type="predicted"/>
<dbReference type="Proteomes" id="UP001595764">
    <property type="component" value="Unassembled WGS sequence"/>
</dbReference>
<organism evidence="1 2">
    <name type="scientific">Amycolatopsis halotolerans</name>
    <dbReference type="NCBI Taxonomy" id="330083"/>
    <lineage>
        <taxon>Bacteria</taxon>
        <taxon>Bacillati</taxon>
        <taxon>Actinomycetota</taxon>
        <taxon>Actinomycetes</taxon>
        <taxon>Pseudonocardiales</taxon>
        <taxon>Pseudonocardiaceae</taxon>
        <taxon>Amycolatopsis</taxon>
    </lineage>
</organism>
<accession>A0ABV7QCZ3</accession>
<dbReference type="Gene3D" id="2.160.20.80">
    <property type="entry name" value="E3 ubiquitin-protein ligase SopA"/>
    <property type="match status" value="1"/>
</dbReference>
<gene>
    <name evidence="1" type="ORF">ACFORO_08395</name>
</gene>
<protein>
    <submittedName>
        <fullName evidence="1">Pentapeptide repeat-containing protein</fullName>
    </submittedName>
</protein>
<dbReference type="Pfam" id="PF13576">
    <property type="entry name" value="Pentapeptide_3"/>
    <property type="match status" value="1"/>
</dbReference>
<dbReference type="RefSeq" id="WP_377868240.1">
    <property type="nucleotide sequence ID" value="NZ_JBHMAY010000005.1"/>
</dbReference>
<keyword evidence="2" id="KW-1185">Reference proteome</keyword>
<dbReference type="InterPro" id="IPR001646">
    <property type="entry name" value="5peptide_repeat"/>
</dbReference>
<dbReference type="EMBL" id="JBHRWI010000012">
    <property type="protein sequence ID" value="MFC3510178.1"/>
    <property type="molecule type" value="Genomic_DNA"/>
</dbReference>
<reference evidence="2" key="1">
    <citation type="journal article" date="2019" name="Int. J. Syst. Evol. Microbiol.">
        <title>The Global Catalogue of Microorganisms (GCM) 10K type strain sequencing project: providing services to taxonomists for standard genome sequencing and annotation.</title>
        <authorList>
            <consortium name="The Broad Institute Genomics Platform"/>
            <consortium name="The Broad Institute Genome Sequencing Center for Infectious Disease"/>
            <person name="Wu L."/>
            <person name="Ma J."/>
        </authorList>
    </citation>
    <scope>NUCLEOTIDE SEQUENCE [LARGE SCALE GENOMIC DNA]</scope>
    <source>
        <strain evidence="2">CGMCC 4.7682</strain>
    </source>
</reference>
<evidence type="ECO:0000313" key="2">
    <source>
        <dbReference type="Proteomes" id="UP001595764"/>
    </source>
</evidence>
<sequence length="371" mass="41141">MLIALWRWIDDRALNDVDKRTLAQIEAVKVASGVIVGGGGLFALYLAARRQRTQELELQVRQIELAQRDRVQVHAEKVAEDTRQDAVERRVTELYTKAADQLGSDKAPVRLAGLYALERLGQGNPGHRQTVTNVVCAYLRMPYTPPDEQADLNEPTERQQREELQVRTTAQRILADHLRDEPLADRAQPPSSPNTFWAGIDLDLTGAHLLDFALAEARLVSINLNDATLAGETVFSGTTCELAFMQHTNFKGLADFRGTEFTNSAWFTSSVFADDVRFDGDQFYRPAKFGRHVSFRASAFHRKACFEGAAFSGSADFREVNWLGGAASVELKSTVIENPETTSPEADAAASAWPDGWHLAIASNHVTLERT</sequence>
<evidence type="ECO:0000313" key="1">
    <source>
        <dbReference type="EMBL" id="MFC3510178.1"/>
    </source>
</evidence>